<dbReference type="Gene3D" id="3.40.50.720">
    <property type="entry name" value="NAD(P)-binding Rossmann-like Domain"/>
    <property type="match status" value="1"/>
</dbReference>
<comment type="catalytic activity">
    <reaction evidence="1 10">
        <text>UDP-alpha-D-glucose = UDP-alpha-D-galactose</text>
        <dbReference type="Rhea" id="RHEA:22168"/>
        <dbReference type="ChEBI" id="CHEBI:58885"/>
        <dbReference type="ChEBI" id="CHEBI:66914"/>
        <dbReference type="EC" id="5.1.3.2"/>
    </reaction>
</comment>
<evidence type="ECO:0000256" key="7">
    <source>
        <dbReference type="ARBA" id="ARBA00023027"/>
    </source>
</evidence>
<evidence type="ECO:0000256" key="9">
    <source>
        <dbReference type="ARBA" id="ARBA00023277"/>
    </source>
</evidence>
<dbReference type="EMBL" id="PHEX01000004">
    <property type="protein sequence ID" value="PKQ28853.1"/>
    <property type="molecule type" value="Genomic_DNA"/>
</dbReference>
<evidence type="ECO:0000256" key="5">
    <source>
        <dbReference type="ARBA" id="ARBA00013189"/>
    </source>
</evidence>
<dbReference type="NCBIfam" id="TIGR01179">
    <property type="entry name" value="galE"/>
    <property type="match status" value="1"/>
</dbReference>
<evidence type="ECO:0000256" key="6">
    <source>
        <dbReference type="ARBA" id="ARBA00018569"/>
    </source>
</evidence>
<keyword evidence="9 10" id="KW-0119">Carbohydrate metabolism</keyword>
<organism evidence="12 13">
    <name type="scientific">Candidatus Anoxymicrobium japonicum</name>
    <dbReference type="NCBI Taxonomy" id="2013648"/>
    <lineage>
        <taxon>Bacteria</taxon>
        <taxon>Bacillati</taxon>
        <taxon>Actinomycetota</taxon>
        <taxon>Candidatus Geothermincolia</taxon>
        <taxon>Candidatus Geothermincolales</taxon>
        <taxon>Candidatus Anoxymicrobiaceae</taxon>
        <taxon>Candidatus Anoxymicrobium</taxon>
    </lineage>
</organism>
<dbReference type="EC" id="5.1.3.2" evidence="5 10"/>
<dbReference type="InterPro" id="IPR001509">
    <property type="entry name" value="Epimerase_deHydtase"/>
</dbReference>
<comment type="pathway">
    <text evidence="3 10">Carbohydrate metabolism; galactose metabolism.</text>
</comment>
<dbReference type="UniPathway" id="UPA00214"/>
<dbReference type="GO" id="GO:0033499">
    <property type="term" value="P:galactose catabolic process via UDP-galactose, Leloir pathway"/>
    <property type="evidence" value="ECO:0007669"/>
    <property type="project" value="TreeGrafter"/>
</dbReference>
<dbReference type="InterPro" id="IPR036291">
    <property type="entry name" value="NAD(P)-bd_dom_sf"/>
</dbReference>
<dbReference type="Gene3D" id="3.90.25.10">
    <property type="entry name" value="UDP-galactose 4-epimerase, domain 1"/>
    <property type="match status" value="1"/>
</dbReference>
<evidence type="ECO:0000256" key="4">
    <source>
        <dbReference type="ARBA" id="ARBA00007637"/>
    </source>
</evidence>
<comment type="similarity">
    <text evidence="4 10">Belongs to the NAD(P)-dependent epimerase/dehydratase family.</text>
</comment>
<dbReference type="AlphaFoldDB" id="A0A2N3G840"/>
<keyword evidence="8 10" id="KW-0413">Isomerase</keyword>
<evidence type="ECO:0000256" key="8">
    <source>
        <dbReference type="ARBA" id="ARBA00023235"/>
    </source>
</evidence>
<reference evidence="12 13" key="1">
    <citation type="journal article" date="2017" name="ISME J.">
        <title>Potential for microbial H2 and metal transformations associated with novel bacteria and archaea in deep terrestrial subsurface sediments.</title>
        <authorList>
            <person name="Hernsdorf A.W."/>
            <person name="Amano Y."/>
            <person name="Miyakawa K."/>
            <person name="Ise K."/>
            <person name="Suzuki Y."/>
            <person name="Anantharaman K."/>
            <person name="Probst A."/>
            <person name="Burstein D."/>
            <person name="Thomas B.C."/>
            <person name="Banfield J.F."/>
        </authorList>
    </citation>
    <scope>NUCLEOTIDE SEQUENCE [LARGE SCALE GENOMIC DNA]</scope>
    <source>
        <strain evidence="12">HGW-Actinobacteria-3</strain>
    </source>
</reference>
<evidence type="ECO:0000256" key="1">
    <source>
        <dbReference type="ARBA" id="ARBA00000083"/>
    </source>
</evidence>
<proteinExistence type="inferred from homology"/>
<feature type="domain" description="NAD-dependent epimerase/dehydratase" evidence="11">
    <location>
        <begin position="3"/>
        <end position="251"/>
    </location>
</feature>
<comment type="cofactor">
    <cofactor evidence="2 10">
        <name>NAD(+)</name>
        <dbReference type="ChEBI" id="CHEBI:57540"/>
    </cofactor>
</comment>
<comment type="subunit">
    <text evidence="10">Homodimer.</text>
</comment>
<evidence type="ECO:0000313" key="13">
    <source>
        <dbReference type="Proteomes" id="UP000233654"/>
    </source>
</evidence>
<dbReference type="Proteomes" id="UP000233654">
    <property type="component" value="Unassembled WGS sequence"/>
</dbReference>
<dbReference type="InterPro" id="IPR005886">
    <property type="entry name" value="UDP_G4E"/>
</dbReference>
<accession>A0A2N3G840</accession>
<evidence type="ECO:0000256" key="3">
    <source>
        <dbReference type="ARBA" id="ARBA00004947"/>
    </source>
</evidence>
<dbReference type="CDD" id="cd05247">
    <property type="entry name" value="UDP_G4E_1_SDR_e"/>
    <property type="match status" value="1"/>
</dbReference>
<keyword evidence="7 10" id="KW-0520">NAD</keyword>
<gene>
    <name evidence="12" type="primary">galE</name>
    <name evidence="12" type="ORF">CVT63_00870</name>
</gene>
<comment type="caution">
    <text evidence="12">The sequence shown here is derived from an EMBL/GenBank/DDBJ whole genome shotgun (WGS) entry which is preliminary data.</text>
</comment>
<dbReference type="GO" id="GO:0003978">
    <property type="term" value="F:UDP-glucose 4-epimerase activity"/>
    <property type="evidence" value="ECO:0007669"/>
    <property type="project" value="UniProtKB-UniRule"/>
</dbReference>
<evidence type="ECO:0000256" key="10">
    <source>
        <dbReference type="RuleBase" id="RU366046"/>
    </source>
</evidence>
<name>A0A2N3G840_9ACTN</name>
<dbReference type="PANTHER" id="PTHR43725">
    <property type="entry name" value="UDP-GLUCOSE 4-EPIMERASE"/>
    <property type="match status" value="1"/>
</dbReference>
<dbReference type="PANTHER" id="PTHR43725:SF53">
    <property type="entry name" value="UDP-ARABINOSE 4-EPIMERASE 1"/>
    <property type="match status" value="1"/>
</dbReference>
<dbReference type="SUPFAM" id="SSF51735">
    <property type="entry name" value="NAD(P)-binding Rossmann-fold domains"/>
    <property type="match status" value="1"/>
</dbReference>
<protein>
    <recommendedName>
        <fullName evidence="6 10">UDP-glucose 4-epimerase</fullName>
        <ecNumber evidence="5 10">5.1.3.2</ecNumber>
    </recommendedName>
</protein>
<evidence type="ECO:0000259" key="11">
    <source>
        <dbReference type="Pfam" id="PF01370"/>
    </source>
</evidence>
<evidence type="ECO:0000313" key="12">
    <source>
        <dbReference type="EMBL" id="PKQ28853.1"/>
    </source>
</evidence>
<evidence type="ECO:0000256" key="2">
    <source>
        <dbReference type="ARBA" id="ARBA00001911"/>
    </source>
</evidence>
<dbReference type="Pfam" id="PF01370">
    <property type="entry name" value="Epimerase"/>
    <property type="match status" value="1"/>
</dbReference>
<sequence length="333" mass="35971">MRILVTGGAGYIGSVTSRIMADEGHDILVVDNLSKGHPQAVQGLDLEILDIEDASALLCACEQFKPDACIHFAARSLVGESMAEPLNYFRTNVSGSVNLMRALVECGCRAMVFSSSAATYGAAERSPILETDPTRPINPYGLTKLMVEWMLEELARAGVMRHASLRYFNAAGADPVHNLGEDHTPETHLLPRVIASALGLEPRVSIYGTDYPTPDGTCVRDYIHIVDLARAHILAVQHLEAGGDGGVFNLGNGAGFSVREVIDSVKETSGKKFEIVEEPRREGDPPELVASSERIKSTLGWSPSHPGLADIVKTAWEWHSSHPSGYEKRNTGA</sequence>